<evidence type="ECO:0000313" key="6">
    <source>
        <dbReference type="EMBL" id="MEQ2297491.1"/>
    </source>
</evidence>
<evidence type="ECO:0000256" key="2">
    <source>
        <dbReference type="ARBA" id="ARBA00008871"/>
    </source>
</evidence>
<evidence type="ECO:0000256" key="3">
    <source>
        <dbReference type="ARBA" id="ARBA00023157"/>
    </source>
</evidence>
<comment type="catalytic activity">
    <reaction evidence="1 5">
        <text>Random hydrolysis of (1-&gt;4)-linkages between N-acetyl-beta-D-glucosamine and D-glucuronate residues in hyaluronate.</text>
        <dbReference type="EC" id="3.2.1.35"/>
    </reaction>
</comment>
<proteinExistence type="inferred from homology"/>
<gene>
    <name evidence="6" type="ORF">AMECASPLE_035196</name>
</gene>
<dbReference type="InterPro" id="IPR017853">
    <property type="entry name" value="GH"/>
</dbReference>
<comment type="caution">
    <text evidence="6">The sequence shown here is derived from an EMBL/GenBank/DDBJ whole genome shotgun (WGS) entry which is preliminary data.</text>
</comment>
<keyword evidence="7" id="KW-1185">Reference proteome</keyword>
<organism evidence="6 7">
    <name type="scientific">Ameca splendens</name>
    <dbReference type="NCBI Taxonomy" id="208324"/>
    <lineage>
        <taxon>Eukaryota</taxon>
        <taxon>Metazoa</taxon>
        <taxon>Chordata</taxon>
        <taxon>Craniata</taxon>
        <taxon>Vertebrata</taxon>
        <taxon>Euteleostomi</taxon>
        <taxon>Actinopterygii</taxon>
        <taxon>Neopterygii</taxon>
        <taxon>Teleostei</taxon>
        <taxon>Neoteleostei</taxon>
        <taxon>Acanthomorphata</taxon>
        <taxon>Ovalentaria</taxon>
        <taxon>Atherinomorphae</taxon>
        <taxon>Cyprinodontiformes</taxon>
        <taxon>Goodeidae</taxon>
        <taxon>Ameca</taxon>
    </lineage>
</organism>
<accession>A0ABV0YUK9</accession>
<dbReference type="SUPFAM" id="SSF51445">
    <property type="entry name" value="(Trans)glycosidases"/>
    <property type="match status" value="1"/>
</dbReference>
<keyword evidence="3" id="KW-1015">Disulfide bond</keyword>
<evidence type="ECO:0000256" key="4">
    <source>
        <dbReference type="ARBA" id="ARBA00023295"/>
    </source>
</evidence>
<dbReference type="Pfam" id="PF01630">
    <property type="entry name" value="Glyco_hydro_56"/>
    <property type="match status" value="1"/>
</dbReference>
<sequence>FDLVNTIGEAAALGAAGVISWGDMNVTDTENSCFGALKYLEQVMNPYILNVSTASCLCSEPLCQSQGCCVRKNWNDDVYLHLNSRYYTIEQCFQGGPLTVSGSLSQEDIDYFNLNFNCMCYSKALCHSVLTLNVISGAVVNPRSGSTSRMCSFFVVVYTNMPKVFHNVNSAQTYKATPLNPKQ</sequence>
<comment type="similarity">
    <text evidence="2 5">Belongs to the glycosyl hydrolase 56 family.</text>
</comment>
<dbReference type="PANTHER" id="PTHR11769">
    <property type="entry name" value="HYALURONIDASE"/>
    <property type="match status" value="1"/>
</dbReference>
<protein>
    <recommendedName>
        <fullName evidence="5">Hyaluronidase</fullName>
        <ecNumber evidence="5">3.2.1.35</ecNumber>
    </recommendedName>
</protein>
<dbReference type="InterPro" id="IPR018155">
    <property type="entry name" value="Hyaluronidase"/>
</dbReference>
<evidence type="ECO:0000256" key="1">
    <source>
        <dbReference type="ARBA" id="ARBA00000251"/>
    </source>
</evidence>
<dbReference type="InterPro" id="IPR013785">
    <property type="entry name" value="Aldolase_TIM"/>
</dbReference>
<dbReference type="PANTHER" id="PTHR11769:SF20">
    <property type="entry name" value="HYALURONIDASE PH-20"/>
    <property type="match status" value="1"/>
</dbReference>
<dbReference type="EC" id="3.2.1.35" evidence="5"/>
<evidence type="ECO:0000313" key="7">
    <source>
        <dbReference type="Proteomes" id="UP001469553"/>
    </source>
</evidence>
<keyword evidence="4 5" id="KW-0326">Glycosidase</keyword>
<name>A0ABV0YUK9_9TELE</name>
<dbReference type="EMBL" id="JAHRIP010042785">
    <property type="protein sequence ID" value="MEQ2297491.1"/>
    <property type="molecule type" value="Genomic_DNA"/>
</dbReference>
<dbReference type="Gene3D" id="3.20.20.70">
    <property type="entry name" value="Aldolase class I"/>
    <property type="match status" value="1"/>
</dbReference>
<reference evidence="6 7" key="1">
    <citation type="submission" date="2021-06" db="EMBL/GenBank/DDBJ databases">
        <authorList>
            <person name="Palmer J.M."/>
        </authorList>
    </citation>
    <scope>NUCLEOTIDE SEQUENCE [LARGE SCALE GENOMIC DNA]</scope>
    <source>
        <strain evidence="6 7">AS_MEX2019</strain>
        <tissue evidence="6">Muscle</tissue>
    </source>
</reference>
<keyword evidence="5" id="KW-0378">Hydrolase</keyword>
<dbReference type="Proteomes" id="UP001469553">
    <property type="component" value="Unassembled WGS sequence"/>
</dbReference>
<feature type="non-terminal residue" evidence="6">
    <location>
        <position position="1"/>
    </location>
</feature>
<evidence type="ECO:0000256" key="5">
    <source>
        <dbReference type="RuleBase" id="RU610713"/>
    </source>
</evidence>